<dbReference type="EMBL" id="FLUA01000049">
    <property type="protein sequence ID" value="SBV66434.1"/>
    <property type="molecule type" value="Genomic_DNA"/>
</dbReference>
<accession>A0A212ILC0</accession>
<sequence length="77" mass="8776">MMFKKGLTVLLLAGALFSGQLFATNQGYEYLQVQDADHLLRHTADSDELRVTAEESAADLREHHHWQKSRKPDTHLS</sequence>
<dbReference type="AlphaFoldDB" id="A0A212ILC0"/>
<gene>
    <name evidence="3" type="primary">yncJ</name>
    <name evidence="2" type="ORF">KL86CIT2_50170</name>
    <name evidence="3" type="ORF">KM92CIT3_80441</name>
</gene>
<dbReference type="InterPro" id="IPR020117">
    <property type="entry name" value="Uncharacterised_YncJ"/>
</dbReference>
<evidence type="ECO:0000313" key="2">
    <source>
        <dbReference type="EMBL" id="SBV66434.1"/>
    </source>
</evidence>
<evidence type="ECO:0000256" key="1">
    <source>
        <dbReference type="SAM" id="SignalP"/>
    </source>
</evidence>
<evidence type="ECO:0000313" key="3">
    <source>
        <dbReference type="EMBL" id="SBV67636.1"/>
    </source>
</evidence>
<organism evidence="3">
    <name type="scientific">uncultured Citrobacter sp</name>
    <dbReference type="NCBI Taxonomy" id="200446"/>
    <lineage>
        <taxon>Bacteria</taxon>
        <taxon>Pseudomonadati</taxon>
        <taxon>Pseudomonadota</taxon>
        <taxon>Gammaproteobacteria</taxon>
        <taxon>Enterobacterales</taxon>
        <taxon>Enterobacteriaceae</taxon>
        <taxon>Citrobacter</taxon>
        <taxon>environmental samples</taxon>
    </lineage>
</organism>
<feature type="chain" id="PRO_5015073772" description="DUF2554 family protein" evidence="1">
    <location>
        <begin position="24"/>
        <end position="77"/>
    </location>
</feature>
<keyword evidence="1" id="KW-0732">Signal</keyword>
<evidence type="ECO:0008006" key="4">
    <source>
        <dbReference type="Google" id="ProtNLM"/>
    </source>
</evidence>
<dbReference type="Pfam" id="PF10829">
    <property type="entry name" value="DUF2554"/>
    <property type="match status" value="1"/>
</dbReference>
<feature type="signal peptide" evidence="1">
    <location>
        <begin position="1"/>
        <end position="23"/>
    </location>
</feature>
<reference evidence="3" key="1">
    <citation type="submission" date="2016-04" db="EMBL/GenBank/DDBJ databases">
        <authorList>
            <person name="Evans L.H."/>
            <person name="Alamgir A."/>
            <person name="Owens N."/>
            <person name="Weber N.D."/>
            <person name="Virtaneva K."/>
            <person name="Barbian K."/>
            <person name="Babar A."/>
            <person name="Rosenke K."/>
        </authorList>
    </citation>
    <scope>NUCLEOTIDE SEQUENCE</scope>
    <source>
        <strain evidence="2">86-2</strain>
        <strain evidence="3">92-3</strain>
    </source>
</reference>
<protein>
    <recommendedName>
        <fullName evidence="4">DUF2554 family protein</fullName>
    </recommendedName>
</protein>
<proteinExistence type="predicted"/>
<name>A0A212ILC0_9ENTR</name>
<dbReference type="EMBL" id="FLUB01000020">
    <property type="protein sequence ID" value="SBV67636.1"/>
    <property type="molecule type" value="Genomic_DNA"/>
</dbReference>